<name>A0A193SJR1_9PSED</name>
<evidence type="ECO:0000313" key="2">
    <source>
        <dbReference type="Proteomes" id="UP000239025"/>
    </source>
</evidence>
<gene>
    <name evidence="1" type="ORF">PL963_00006</name>
</gene>
<evidence type="ECO:0000313" key="1">
    <source>
        <dbReference type="EMBL" id="SOS13748.1"/>
    </source>
</evidence>
<dbReference type="EMBL" id="LT963395">
    <property type="protein sequence ID" value="SOS13748.1"/>
    <property type="molecule type" value="Genomic_DNA"/>
</dbReference>
<keyword evidence="2" id="KW-1185">Reference proteome</keyword>
<proteinExistence type="predicted"/>
<protein>
    <submittedName>
        <fullName evidence="1">Uncharacterized protein</fullName>
    </submittedName>
</protein>
<dbReference type="RefSeq" id="WP_065348735.1">
    <property type="nucleotide sequence ID" value="NZ_LT222319.1"/>
</dbReference>
<sequence length="79" mass="9289">MKKVKNAVDTRIHQHMHNTEDARVIVQTVPQQPSQRKWVKMKAVAKPVAKFILYRSAIWVWDHSGSIWDWLCSNVGFFL</sequence>
<reference evidence="2" key="1">
    <citation type="submission" date="2017-11" db="EMBL/GenBank/DDBJ databases">
        <authorList>
            <person name="Blom J."/>
        </authorList>
    </citation>
    <scope>NUCLEOTIDE SEQUENCE [LARGE SCALE GENOMIC DNA]</scope>
</reference>
<organism evidence="1 2">
    <name type="scientific">Pseudomonas cerasi</name>
    <dbReference type="NCBI Taxonomy" id="1583341"/>
    <lineage>
        <taxon>Bacteria</taxon>
        <taxon>Pseudomonadati</taxon>
        <taxon>Pseudomonadota</taxon>
        <taxon>Gammaproteobacteria</taxon>
        <taxon>Pseudomonadales</taxon>
        <taxon>Pseudomonadaceae</taxon>
        <taxon>Pseudomonas</taxon>
    </lineage>
</organism>
<dbReference type="AlphaFoldDB" id="A0A193SJR1"/>
<accession>A0A193SJR1</accession>
<dbReference type="Proteomes" id="UP000239025">
    <property type="component" value="Chromosome 1"/>
</dbReference>